<dbReference type="Proteomes" id="UP000247409">
    <property type="component" value="Unassembled WGS sequence"/>
</dbReference>
<gene>
    <name evidence="2" type="ORF">BWQ96_08667</name>
</gene>
<reference evidence="2 3" key="1">
    <citation type="journal article" date="2018" name="Mol. Biol. Evol.">
        <title>Analysis of the draft genome of the red seaweed Gracilariopsis chorda provides insights into genome size evolution in Rhodophyta.</title>
        <authorList>
            <person name="Lee J."/>
            <person name="Yang E.C."/>
            <person name="Graf L."/>
            <person name="Yang J.H."/>
            <person name="Qiu H."/>
            <person name="Zel Zion U."/>
            <person name="Chan C.X."/>
            <person name="Stephens T.G."/>
            <person name="Weber A.P.M."/>
            <person name="Boo G.H."/>
            <person name="Boo S.M."/>
            <person name="Kim K.M."/>
            <person name="Shin Y."/>
            <person name="Jung M."/>
            <person name="Lee S.J."/>
            <person name="Yim H.S."/>
            <person name="Lee J.H."/>
            <person name="Bhattacharya D."/>
            <person name="Yoon H.S."/>
        </authorList>
    </citation>
    <scope>NUCLEOTIDE SEQUENCE [LARGE SCALE GENOMIC DNA]</scope>
    <source>
        <strain evidence="2 3">SKKU-2015</strain>
        <tissue evidence="2">Whole body</tissue>
    </source>
</reference>
<feature type="signal peptide" evidence="1">
    <location>
        <begin position="1"/>
        <end position="24"/>
    </location>
</feature>
<proteinExistence type="predicted"/>
<accession>A0A2V3IHT6</accession>
<name>A0A2V3IHT6_9FLOR</name>
<keyword evidence="1" id="KW-0732">Signal</keyword>
<sequence length="133" mass="14112">MNTIPRILVVSLLSITLWLGTCSAQDDFMPLFADPTGDSIRAIIITPPTTTPQIAILALVCGETAVSLTAIDVVGTREQVEDAANNAVSAGEVSRLTARCRIALRAESLLFVWFRNAVSALNTARDEVPVSGS</sequence>
<feature type="chain" id="PRO_5015854726" evidence="1">
    <location>
        <begin position="25"/>
        <end position="133"/>
    </location>
</feature>
<keyword evidence="3" id="KW-1185">Reference proteome</keyword>
<protein>
    <submittedName>
        <fullName evidence="2">Uncharacterized protein</fullName>
    </submittedName>
</protein>
<evidence type="ECO:0000313" key="3">
    <source>
        <dbReference type="Proteomes" id="UP000247409"/>
    </source>
</evidence>
<dbReference type="AlphaFoldDB" id="A0A2V3IHT6"/>
<dbReference type="EMBL" id="NBIV01000205">
    <property type="protein sequence ID" value="PXF41656.1"/>
    <property type="molecule type" value="Genomic_DNA"/>
</dbReference>
<organism evidence="2 3">
    <name type="scientific">Gracilariopsis chorda</name>
    <dbReference type="NCBI Taxonomy" id="448386"/>
    <lineage>
        <taxon>Eukaryota</taxon>
        <taxon>Rhodophyta</taxon>
        <taxon>Florideophyceae</taxon>
        <taxon>Rhodymeniophycidae</taxon>
        <taxon>Gracilariales</taxon>
        <taxon>Gracilariaceae</taxon>
        <taxon>Gracilariopsis</taxon>
    </lineage>
</organism>
<evidence type="ECO:0000313" key="2">
    <source>
        <dbReference type="EMBL" id="PXF41656.1"/>
    </source>
</evidence>
<comment type="caution">
    <text evidence="2">The sequence shown here is derived from an EMBL/GenBank/DDBJ whole genome shotgun (WGS) entry which is preliminary data.</text>
</comment>
<evidence type="ECO:0000256" key="1">
    <source>
        <dbReference type="SAM" id="SignalP"/>
    </source>
</evidence>